<protein>
    <submittedName>
        <fullName evidence="3">Isochorismatase</fullName>
    </submittedName>
</protein>
<feature type="domain" description="Isochorismatase-like" evidence="2">
    <location>
        <begin position="4"/>
        <end position="169"/>
    </location>
</feature>
<reference evidence="3" key="1">
    <citation type="submission" date="2015-04" db="EMBL/GenBank/DDBJ databases">
        <title>Complete genome sequence of Microbacterium chocolatum SIT 101, a bacterium enantioselectively hydrolyzing mesomeric diesters.</title>
        <authorList>
            <person name="Li X."/>
            <person name="Xu Y."/>
        </authorList>
    </citation>
    <scope>NUCLEOTIDE SEQUENCE [LARGE SCALE GENOMIC DNA]</scope>
    <source>
        <strain evidence="3">SIT 101</strain>
    </source>
</reference>
<name>A0A0M9VM63_9MICO</name>
<proteinExistence type="predicted"/>
<comment type="caution">
    <text evidence="3">The sequence shown here is derived from an EMBL/GenBank/DDBJ whole genome shotgun (WGS) entry which is preliminary data.</text>
</comment>
<evidence type="ECO:0000313" key="4">
    <source>
        <dbReference type="Proteomes" id="UP000037737"/>
    </source>
</evidence>
<dbReference type="AlphaFoldDB" id="A0A0M9VM63"/>
<evidence type="ECO:0000256" key="1">
    <source>
        <dbReference type="ARBA" id="ARBA00022801"/>
    </source>
</evidence>
<gene>
    <name evidence="3" type="ORF">XI38_00215</name>
</gene>
<dbReference type="Pfam" id="PF00857">
    <property type="entry name" value="Isochorismatase"/>
    <property type="match status" value="1"/>
</dbReference>
<dbReference type="SUPFAM" id="SSF52499">
    <property type="entry name" value="Isochorismatase-like hydrolases"/>
    <property type="match status" value="1"/>
</dbReference>
<dbReference type="CDD" id="cd01014">
    <property type="entry name" value="nicotinamidase_related"/>
    <property type="match status" value="1"/>
</dbReference>
<accession>A0A0M9VM63</accession>
<dbReference type="Gene3D" id="3.40.50.850">
    <property type="entry name" value="Isochorismatase-like"/>
    <property type="match status" value="1"/>
</dbReference>
<dbReference type="PANTHER" id="PTHR43540:SF1">
    <property type="entry name" value="ISOCHORISMATASE HYDROLASE"/>
    <property type="match status" value="1"/>
</dbReference>
<sequence>MVATLVIVDIQNDYFPGYAFPLVGADDAAARAGELLVGWRDRGAPVVHVRHVWEGPDAAFMRPDTAGSEIHPLVAPRGEETVIIKEHPNAFRDTPLDGILTQLDTGELVVCGMMSSLCVDATVRAAADLEYVVTVAHDACAAPDLTFDGVTVPGRQVHAAFMAALADSYATMTPVRELVA</sequence>
<dbReference type="InterPro" id="IPR036380">
    <property type="entry name" value="Isochorismatase-like_sf"/>
</dbReference>
<organism evidence="3 4">
    <name type="scientific">Microbacterium aurantiacum</name>
    <dbReference type="NCBI Taxonomy" id="162393"/>
    <lineage>
        <taxon>Bacteria</taxon>
        <taxon>Bacillati</taxon>
        <taxon>Actinomycetota</taxon>
        <taxon>Actinomycetes</taxon>
        <taxon>Micrococcales</taxon>
        <taxon>Microbacteriaceae</taxon>
        <taxon>Microbacterium</taxon>
    </lineage>
</organism>
<dbReference type="GO" id="GO:0016787">
    <property type="term" value="F:hydrolase activity"/>
    <property type="evidence" value="ECO:0007669"/>
    <property type="project" value="UniProtKB-KW"/>
</dbReference>
<dbReference type="KEGG" id="mcw:A8L33_06070"/>
<evidence type="ECO:0000313" key="3">
    <source>
        <dbReference type="EMBL" id="KOS11909.1"/>
    </source>
</evidence>
<dbReference type="OrthoDB" id="9794942at2"/>
<dbReference type="InterPro" id="IPR050272">
    <property type="entry name" value="Isochorismatase-like_hydrls"/>
</dbReference>
<dbReference type="EMBL" id="LAVO01000001">
    <property type="protein sequence ID" value="KOS11909.1"/>
    <property type="molecule type" value="Genomic_DNA"/>
</dbReference>
<dbReference type="InterPro" id="IPR000868">
    <property type="entry name" value="Isochorismatase-like_dom"/>
</dbReference>
<evidence type="ECO:0000259" key="2">
    <source>
        <dbReference type="Pfam" id="PF00857"/>
    </source>
</evidence>
<dbReference type="Proteomes" id="UP000037737">
    <property type="component" value="Unassembled WGS sequence"/>
</dbReference>
<keyword evidence="1" id="KW-0378">Hydrolase</keyword>
<keyword evidence="4" id="KW-1185">Reference proteome</keyword>
<dbReference type="PANTHER" id="PTHR43540">
    <property type="entry name" value="PEROXYUREIDOACRYLATE/UREIDOACRYLATE AMIDOHYDROLASE-RELATED"/>
    <property type="match status" value="1"/>
</dbReference>
<dbReference type="PATRIC" id="fig|84292.3.peg.49"/>